<proteinExistence type="inferred from homology"/>
<sequence length="169" mass="18415">MQRNLDNEMDFERTDAGASQTYQQQAGTIKKGSYVMLKGHPCKIMEVTTFSPGKHGHAKAHMVGLDIFTGKKYEETSQTSHNMDVPVVTKTEYPLMNLNADTGAVSLLRDNGELKIDLNLPAAPAGKPTEDDAKLQADILRAFAKDLLITLNVIAACGMEKVISFSATD</sequence>
<dbReference type="PROSITE" id="PS00302">
    <property type="entry name" value="IF5A_HYPUSINE"/>
    <property type="match status" value="1"/>
</dbReference>
<organism evidence="7 8">
    <name type="scientific">Effrenium voratum</name>
    <dbReference type="NCBI Taxonomy" id="2562239"/>
    <lineage>
        <taxon>Eukaryota</taxon>
        <taxon>Sar</taxon>
        <taxon>Alveolata</taxon>
        <taxon>Dinophyceae</taxon>
        <taxon>Suessiales</taxon>
        <taxon>Symbiodiniaceae</taxon>
        <taxon>Effrenium</taxon>
    </lineage>
</organism>
<feature type="region of interest" description="Disordered" evidence="5">
    <location>
        <begin position="1"/>
        <end position="24"/>
    </location>
</feature>
<evidence type="ECO:0000259" key="6">
    <source>
        <dbReference type="SMART" id="SM01376"/>
    </source>
</evidence>
<dbReference type="EMBL" id="CAUJNA010000202">
    <property type="protein sequence ID" value="CAJ1373576.1"/>
    <property type="molecule type" value="Genomic_DNA"/>
</dbReference>
<dbReference type="InterPro" id="IPR020189">
    <property type="entry name" value="IF5A_C"/>
</dbReference>
<dbReference type="NCBIfam" id="TIGR00037">
    <property type="entry name" value="eIF_5A"/>
    <property type="match status" value="1"/>
</dbReference>
<comment type="similarity">
    <text evidence="1 4">Belongs to the eIF-5A family.</text>
</comment>
<dbReference type="GO" id="GO:0003746">
    <property type="term" value="F:translation elongation factor activity"/>
    <property type="evidence" value="ECO:0007669"/>
    <property type="project" value="UniProtKB-UniRule"/>
</dbReference>
<dbReference type="GO" id="GO:0043022">
    <property type="term" value="F:ribosome binding"/>
    <property type="evidence" value="ECO:0007669"/>
    <property type="project" value="UniProtKB-UniRule"/>
</dbReference>
<dbReference type="InterPro" id="IPR019769">
    <property type="entry name" value="Trans_elong_IF5A_hypusine_site"/>
</dbReference>
<dbReference type="InterPro" id="IPR008991">
    <property type="entry name" value="Translation_prot_SH3-like_sf"/>
</dbReference>
<name>A0AA36MJ36_9DINO</name>
<keyword evidence="8" id="KW-1185">Reference proteome</keyword>
<dbReference type="Pfam" id="PF21485">
    <property type="entry name" value="IF5A-like_N"/>
    <property type="match status" value="1"/>
</dbReference>
<dbReference type="AlphaFoldDB" id="A0AA36MJ36"/>
<evidence type="ECO:0000256" key="2">
    <source>
        <dbReference type="ARBA" id="ARBA00022917"/>
    </source>
</evidence>
<keyword evidence="2 4" id="KW-0648">Protein biosynthesis</keyword>
<dbReference type="SUPFAM" id="SSF50249">
    <property type="entry name" value="Nucleic acid-binding proteins"/>
    <property type="match status" value="1"/>
</dbReference>
<evidence type="ECO:0000313" key="8">
    <source>
        <dbReference type="Proteomes" id="UP001178507"/>
    </source>
</evidence>
<comment type="PTM">
    <text evidence="4">eIF-5A seems to be the only eukaryotic protein to have a hypusine residue which is a post-translational modification of a lysine by the addition of a butylamino group.</text>
</comment>
<dbReference type="Pfam" id="PF01287">
    <property type="entry name" value="eIF-5a"/>
    <property type="match status" value="1"/>
</dbReference>
<dbReference type="InterPro" id="IPR048670">
    <property type="entry name" value="IF5A-like_N"/>
</dbReference>
<keyword evidence="3 4" id="KW-0385">Hypusine</keyword>
<dbReference type="GO" id="GO:0045905">
    <property type="term" value="P:positive regulation of translational termination"/>
    <property type="evidence" value="ECO:0007669"/>
    <property type="project" value="UniProtKB-UniRule"/>
</dbReference>
<dbReference type="InterPro" id="IPR012340">
    <property type="entry name" value="NA-bd_OB-fold"/>
</dbReference>
<evidence type="ECO:0000313" key="7">
    <source>
        <dbReference type="EMBL" id="CAJ1373576.1"/>
    </source>
</evidence>
<reference evidence="7" key="1">
    <citation type="submission" date="2023-08" db="EMBL/GenBank/DDBJ databases">
        <authorList>
            <person name="Chen Y."/>
            <person name="Shah S."/>
            <person name="Dougan E. K."/>
            <person name="Thang M."/>
            <person name="Chan C."/>
        </authorList>
    </citation>
    <scope>NUCLEOTIDE SEQUENCE</scope>
</reference>
<dbReference type="Gene3D" id="2.30.30.30">
    <property type="match status" value="1"/>
</dbReference>
<dbReference type="GO" id="GO:0045901">
    <property type="term" value="P:positive regulation of translational elongation"/>
    <property type="evidence" value="ECO:0007669"/>
    <property type="project" value="UniProtKB-UniRule"/>
</dbReference>
<evidence type="ECO:0000256" key="1">
    <source>
        <dbReference type="ARBA" id="ARBA00006016"/>
    </source>
</evidence>
<dbReference type="PIRSF" id="PIRSF003025">
    <property type="entry name" value="eIF5A"/>
    <property type="match status" value="1"/>
</dbReference>
<dbReference type="SMART" id="SM01376">
    <property type="entry name" value="eIF-5a"/>
    <property type="match status" value="1"/>
</dbReference>
<gene>
    <name evidence="7" type="ORF">EVOR1521_LOCUS3348</name>
</gene>
<feature type="domain" description="Translation initiation factor 5A C-terminal" evidence="6">
    <location>
        <begin position="87"/>
        <end position="166"/>
    </location>
</feature>
<dbReference type="PANTHER" id="PTHR11673">
    <property type="entry name" value="TRANSLATION INITIATION FACTOR 5A FAMILY MEMBER"/>
    <property type="match status" value="1"/>
</dbReference>
<dbReference type="GO" id="GO:0003723">
    <property type="term" value="F:RNA binding"/>
    <property type="evidence" value="ECO:0007669"/>
    <property type="project" value="InterPro"/>
</dbReference>
<comment type="caution">
    <text evidence="7">The sequence shown here is derived from an EMBL/GenBank/DDBJ whole genome shotgun (WGS) entry which is preliminary data.</text>
</comment>
<dbReference type="Proteomes" id="UP001178507">
    <property type="component" value="Unassembled WGS sequence"/>
</dbReference>
<evidence type="ECO:0000256" key="5">
    <source>
        <dbReference type="SAM" id="MobiDB-lite"/>
    </source>
</evidence>
<dbReference type="SUPFAM" id="SSF50104">
    <property type="entry name" value="Translation proteins SH3-like domain"/>
    <property type="match status" value="1"/>
</dbReference>
<evidence type="ECO:0000256" key="3">
    <source>
        <dbReference type="ARBA" id="ARBA00023071"/>
    </source>
</evidence>
<dbReference type="FunFam" id="2.30.30.30:FF:000080">
    <property type="entry name" value="Eukaryotic translation initiation factor 5A"/>
    <property type="match status" value="1"/>
</dbReference>
<dbReference type="InterPro" id="IPR014722">
    <property type="entry name" value="Rib_uL2_dom2"/>
</dbReference>
<comment type="function">
    <text evidence="4">Translation factor that promotes translation elongation and termination, particularly upon ribosome stalling at specific amino acid sequence contexts. Binds between the exit (E) and peptidyl (P) site of the ribosome and promotes rescue of stalled ribosome: specifically required for efficient translation of polyproline-containing peptides as well as other motifs that stall the ribosome. Acts as ribosome quality control (RQC) cofactor by joining the RQC complex to facilitate peptidyl transfer during CAT tailing step.</text>
</comment>
<protein>
    <recommendedName>
        <fullName evidence="4">Eukaryotic translation initiation factor 5A</fullName>
        <shortName evidence="4">eIF-5A</shortName>
    </recommendedName>
</protein>
<accession>A0AA36MJ36</accession>
<evidence type="ECO:0000256" key="4">
    <source>
        <dbReference type="RuleBase" id="RU362005"/>
    </source>
</evidence>
<dbReference type="Gene3D" id="2.40.50.140">
    <property type="entry name" value="Nucleic acid-binding proteins"/>
    <property type="match status" value="1"/>
</dbReference>
<dbReference type="InterPro" id="IPR001884">
    <property type="entry name" value="IF5A-like"/>
</dbReference>